<feature type="compositionally biased region" description="Polar residues" evidence="1">
    <location>
        <begin position="134"/>
        <end position="143"/>
    </location>
</feature>
<feature type="compositionally biased region" description="Basic residues" evidence="1">
    <location>
        <begin position="207"/>
        <end position="223"/>
    </location>
</feature>
<dbReference type="Proteomes" id="UP001642540">
    <property type="component" value="Unassembled WGS sequence"/>
</dbReference>
<evidence type="ECO:0000313" key="3">
    <source>
        <dbReference type="Proteomes" id="UP001642540"/>
    </source>
</evidence>
<feature type="region of interest" description="Disordered" evidence="1">
    <location>
        <begin position="193"/>
        <end position="223"/>
    </location>
</feature>
<name>A0ABP1R9V4_9HEXA</name>
<organism evidence="2 3">
    <name type="scientific">Orchesella dallaii</name>
    <dbReference type="NCBI Taxonomy" id="48710"/>
    <lineage>
        <taxon>Eukaryota</taxon>
        <taxon>Metazoa</taxon>
        <taxon>Ecdysozoa</taxon>
        <taxon>Arthropoda</taxon>
        <taxon>Hexapoda</taxon>
        <taxon>Collembola</taxon>
        <taxon>Entomobryomorpha</taxon>
        <taxon>Entomobryoidea</taxon>
        <taxon>Orchesellidae</taxon>
        <taxon>Orchesellinae</taxon>
        <taxon>Orchesella</taxon>
    </lineage>
</organism>
<evidence type="ECO:0000313" key="2">
    <source>
        <dbReference type="EMBL" id="CAL8121298.1"/>
    </source>
</evidence>
<feature type="region of interest" description="Disordered" evidence="1">
    <location>
        <begin position="117"/>
        <end position="146"/>
    </location>
</feature>
<feature type="compositionally biased region" description="Low complexity" evidence="1">
    <location>
        <begin position="117"/>
        <end position="133"/>
    </location>
</feature>
<gene>
    <name evidence="2" type="ORF">ODALV1_LOCUS19316</name>
</gene>
<reference evidence="2 3" key="1">
    <citation type="submission" date="2024-08" db="EMBL/GenBank/DDBJ databases">
        <authorList>
            <person name="Cucini C."/>
            <person name="Frati F."/>
        </authorList>
    </citation>
    <scope>NUCLEOTIDE SEQUENCE [LARGE SCALE GENOMIC DNA]</scope>
</reference>
<sequence>MGSDSDPPCVFKRTVFQMTTPVMEVPSKALLQQPATEPPPSCRLLPTSHLLFPGLPTLEMEGLGILDLEPLDPSPGEAPNWSNYGTYLQQLAAYNATGIKISQPSKTAALLNSDSNRISRTSNSTRVRSSSKSCGTKVTPNKPRNSEHRRAYWRVWRKQKEAKDNAEFGYEYMQEKRREKWRLSNLRRRQRIVAAKEQNGLEESVKQAKKKGKRDKIHLHHHH</sequence>
<protein>
    <submittedName>
        <fullName evidence="2">Uncharacterized protein</fullName>
    </submittedName>
</protein>
<evidence type="ECO:0000256" key="1">
    <source>
        <dbReference type="SAM" id="MobiDB-lite"/>
    </source>
</evidence>
<proteinExistence type="predicted"/>
<accession>A0ABP1R9V4</accession>
<dbReference type="EMBL" id="CAXLJM020000065">
    <property type="protein sequence ID" value="CAL8121298.1"/>
    <property type="molecule type" value="Genomic_DNA"/>
</dbReference>
<comment type="caution">
    <text evidence="2">The sequence shown here is derived from an EMBL/GenBank/DDBJ whole genome shotgun (WGS) entry which is preliminary data.</text>
</comment>
<keyword evidence="3" id="KW-1185">Reference proteome</keyword>